<organism evidence="1 2">
    <name type="scientific">Tanacetum coccineum</name>
    <dbReference type="NCBI Taxonomy" id="301880"/>
    <lineage>
        <taxon>Eukaryota</taxon>
        <taxon>Viridiplantae</taxon>
        <taxon>Streptophyta</taxon>
        <taxon>Embryophyta</taxon>
        <taxon>Tracheophyta</taxon>
        <taxon>Spermatophyta</taxon>
        <taxon>Magnoliopsida</taxon>
        <taxon>eudicotyledons</taxon>
        <taxon>Gunneridae</taxon>
        <taxon>Pentapetalae</taxon>
        <taxon>asterids</taxon>
        <taxon>campanulids</taxon>
        <taxon>Asterales</taxon>
        <taxon>Asteraceae</taxon>
        <taxon>Asteroideae</taxon>
        <taxon>Anthemideae</taxon>
        <taxon>Anthemidinae</taxon>
        <taxon>Tanacetum</taxon>
    </lineage>
</organism>
<sequence>MHQRQWIELFSDYDYEIRYHPVKANVVADALSRKERLKPRRARDMRMTIHSSIKARILEAQSKASKDVNAPIEMLKGLDKQLERKEDGELYLAEENLGASLWQFKNFDNEGSPCYKLTIPKTDGQSERTIQTLEDMLRACAIDFGGN</sequence>
<proteinExistence type="predicted"/>
<accession>A0ABQ5FI10</accession>
<name>A0ABQ5FI10_9ASTR</name>
<comment type="caution">
    <text evidence="1">The sequence shown here is derived from an EMBL/GenBank/DDBJ whole genome shotgun (WGS) entry which is preliminary data.</text>
</comment>
<gene>
    <name evidence="1" type="ORF">Tco_1006460</name>
</gene>
<reference evidence="1" key="1">
    <citation type="journal article" date="2022" name="Int. J. Mol. Sci.">
        <title>Draft Genome of Tanacetum Coccineum: Genomic Comparison of Closely Related Tanacetum-Family Plants.</title>
        <authorList>
            <person name="Yamashiro T."/>
            <person name="Shiraishi A."/>
            <person name="Nakayama K."/>
            <person name="Satake H."/>
        </authorList>
    </citation>
    <scope>NUCLEOTIDE SEQUENCE</scope>
</reference>
<dbReference type="Proteomes" id="UP001151760">
    <property type="component" value="Unassembled WGS sequence"/>
</dbReference>
<dbReference type="EMBL" id="BQNB010017417">
    <property type="protein sequence ID" value="GJT62927.1"/>
    <property type="molecule type" value="Genomic_DNA"/>
</dbReference>
<evidence type="ECO:0000313" key="1">
    <source>
        <dbReference type="EMBL" id="GJT62927.1"/>
    </source>
</evidence>
<evidence type="ECO:0000313" key="2">
    <source>
        <dbReference type="Proteomes" id="UP001151760"/>
    </source>
</evidence>
<evidence type="ECO:0008006" key="3">
    <source>
        <dbReference type="Google" id="ProtNLM"/>
    </source>
</evidence>
<protein>
    <recommendedName>
        <fullName evidence="3">Reverse transcriptase domain-containing protein</fullName>
    </recommendedName>
</protein>
<reference evidence="1" key="2">
    <citation type="submission" date="2022-01" db="EMBL/GenBank/DDBJ databases">
        <authorList>
            <person name="Yamashiro T."/>
            <person name="Shiraishi A."/>
            <person name="Satake H."/>
            <person name="Nakayama K."/>
        </authorList>
    </citation>
    <scope>NUCLEOTIDE SEQUENCE</scope>
</reference>
<keyword evidence="2" id="KW-1185">Reference proteome</keyword>